<feature type="domain" description="Type I restriction modification DNA specificity" evidence="4">
    <location>
        <begin position="6"/>
        <end position="175"/>
    </location>
</feature>
<organism evidence="5 6">
    <name type="scientific">Ureibacillus thermophilus</name>
    <dbReference type="NCBI Taxonomy" id="367743"/>
    <lineage>
        <taxon>Bacteria</taxon>
        <taxon>Bacillati</taxon>
        <taxon>Bacillota</taxon>
        <taxon>Bacilli</taxon>
        <taxon>Bacillales</taxon>
        <taxon>Caryophanaceae</taxon>
        <taxon>Ureibacillus</taxon>
    </lineage>
</organism>
<accession>A0A4P6UTB8</accession>
<dbReference type="GO" id="GO:0003677">
    <property type="term" value="F:DNA binding"/>
    <property type="evidence" value="ECO:0007669"/>
    <property type="project" value="UniProtKB-KW"/>
</dbReference>
<dbReference type="InterPro" id="IPR052021">
    <property type="entry name" value="Type-I_RS_S_subunit"/>
</dbReference>
<keyword evidence="5" id="KW-0540">Nuclease</keyword>
<dbReference type="GO" id="GO:0004519">
    <property type="term" value="F:endonuclease activity"/>
    <property type="evidence" value="ECO:0007669"/>
    <property type="project" value="UniProtKB-KW"/>
</dbReference>
<proteinExistence type="inferred from homology"/>
<dbReference type="Gene3D" id="3.90.220.20">
    <property type="entry name" value="DNA methylase specificity domains"/>
    <property type="match status" value="2"/>
</dbReference>
<protein>
    <submittedName>
        <fullName evidence="5">Restriction endonuclease subunit S</fullName>
    </submittedName>
</protein>
<dbReference type="AlphaFoldDB" id="A0A4P6UTB8"/>
<comment type="similarity">
    <text evidence="1">Belongs to the type-I restriction system S methylase family.</text>
</comment>
<evidence type="ECO:0000256" key="2">
    <source>
        <dbReference type="ARBA" id="ARBA00022747"/>
    </source>
</evidence>
<dbReference type="CDD" id="cd17265">
    <property type="entry name" value="RMtype1_S_Eco4255III-TRD2-CR2_like"/>
    <property type="match status" value="1"/>
</dbReference>
<evidence type="ECO:0000313" key="6">
    <source>
        <dbReference type="Proteomes" id="UP000291151"/>
    </source>
</evidence>
<dbReference type="CDD" id="cd17515">
    <property type="entry name" value="RMtype1_S_MjaORF132P_Sau1132ORF3780P-TRD1-CR1_like"/>
    <property type="match status" value="1"/>
</dbReference>
<evidence type="ECO:0000256" key="1">
    <source>
        <dbReference type="ARBA" id="ARBA00010923"/>
    </source>
</evidence>
<dbReference type="InterPro" id="IPR044946">
    <property type="entry name" value="Restrct_endonuc_typeI_TRD_sf"/>
</dbReference>
<dbReference type="SUPFAM" id="SSF116734">
    <property type="entry name" value="DNA methylase specificity domain"/>
    <property type="match status" value="2"/>
</dbReference>
<evidence type="ECO:0000259" key="4">
    <source>
        <dbReference type="Pfam" id="PF01420"/>
    </source>
</evidence>
<dbReference type="Proteomes" id="UP000291151">
    <property type="component" value="Chromosome"/>
</dbReference>
<dbReference type="PANTHER" id="PTHR30408">
    <property type="entry name" value="TYPE-1 RESTRICTION ENZYME ECOKI SPECIFICITY PROTEIN"/>
    <property type="match status" value="1"/>
</dbReference>
<dbReference type="GO" id="GO:0009307">
    <property type="term" value="P:DNA restriction-modification system"/>
    <property type="evidence" value="ECO:0007669"/>
    <property type="project" value="UniProtKB-KW"/>
</dbReference>
<dbReference type="PANTHER" id="PTHR30408:SF12">
    <property type="entry name" value="TYPE I RESTRICTION ENZYME MJAVIII SPECIFICITY SUBUNIT"/>
    <property type="match status" value="1"/>
</dbReference>
<evidence type="ECO:0000313" key="5">
    <source>
        <dbReference type="EMBL" id="QBK25775.1"/>
    </source>
</evidence>
<dbReference type="REBASE" id="303688">
    <property type="entry name" value="S.UthLM102ORF7800P"/>
</dbReference>
<dbReference type="Pfam" id="PF01420">
    <property type="entry name" value="Methylase_S"/>
    <property type="match status" value="2"/>
</dbReference>
<evidence type="ECO:0000256" key="3">
    <source>
        <dbReference type="ARBA" id="ARBA00023125"/>
    </source>
</evidence>
<dbReference type="EMBL" id="CP036528">
    <property type="protein sequence ID" value="QBK25775.1"/>
    <property type="molecule type" value="Genomic_DNA"/>
</dbReference>
<keyword evidence="3" id="KW-0238">DNA-binding</keyword>
<reference evidence="5 6" key="1">
    <citation type="submission" date="2019-02" db="EMBL/GenBank/DDBJ databases">
        <title>Ureibacillus thermophilus.</title>
        <authorList>
            <person name="Sunny J.S."/>
            <person name="Natarajan A."/>
            <person name="Saleena L.M."/>
        </authorList>
    </citation>
    <scope>NUCLEOTIDE SEQUENCE [LARGE SCALE GENOMIC DNA]</scope>
    <source>
        <strain evidence="5 6">LM102</strain>
    </source>
</reference>
<dbReference type="KEGG" id="uth:DKZ56_07805"/>
<gene>
    <name evidence="5" type="ORF">DKZ56_07805</name>
</gene>
<sequence>MILLKKEFVKLGELYNITSGGTPSRKNNLYYEKGTIPWIKTGDLKKMYISEASEYITQLGLENSSAKMFPKGTVLLAMYGATIGNSSILNIDAATNQACAAFLPDNRIKPEFLYYYLNRIKNKLVALGVGGAQPNISISILKGIEIPLLTLNEQEKIVSLLNKSRALIEKRQAQIAALDELTQSVFIEMFGDPVTNPNGWEIVDLKEIAEYFIGLTYKPNDVSDEGIVVLRSSNIQNGVIDLNDIVRVKKEVNDKLCVKQNDILMCSRNGSARLVGKVALIPELEEKMTFGAFMTIIRSEYYNYLYNYFQNIAFRRQITSGATTTINQITKKMLDSIRLPLPPMSLQNEFAHKVEQIQYNKKILQTSLLELNNLYNALIQKAFKGELFHDNLM</sequence>
<keyword evidence="6" id="KW-1185">Reference proteome</keyword>
<dbReference type="InterPro" id="IPR000055">
    <property type="entry name" value="Restrct_endonuc_typeI_TRD"/>
</dbReference>
<feature type="domain" description="Type I restriction modification DNA specificity" evidence="4">
    <location>
        <begin position="197"/>
        <end position="371"/>
    </location>
</feature>
<keyword evidence="5" id="KW-0255">Endonuclease</keyword>
<keyword evidence="2" id="KW-0680">Restriction system</keyword>
<keyword evidence="5" id="KW-0378">Hydrolase</keyword>
<name>A0A4P6UTB8_9BACL</name>